<reference evidence="3 4" key="1">
    <citation type="submission" date="2016-09" db="EMBL/GenBank/DDBJ databases">
        <title>Vagococcus teuberi sp. nov., isolated from the Malian artisanal sour milk fene.</title>
        <authorList>
            <person name="Wullschleger S."/>
            <person name="Seifert C."/>
            <person name="Baumgartner S."/>
            <person name="Lacroix C."/>
            <person name="Bonfoh B."/>
            <person name="Stevens M.J."/>
            <person name="Meile L."/>
        </authorList>
    </citation>
    <scope>NUCLEOTIDE SEQUENCE [LARGE SCALE GENOMIC DNA]</scope>
    <source>
        <strain evidence="3 4">DSM 21459</strain>
    </source>
</reference>
<dbReference type="InterPro" id="IPR000683">
    <property type="entry name" value="Gfo/Idh/MocA-like_OxRdtase_N"/>
</dbReference>
<evidence type="ECO:0000259" key="2">
    <source>
        <dbReference type="Pfam" id="PF22725"/>
    </source>
</evidence>
<dbReference type="Gene3D" id="3.40.50.720">
    <property type="entry name" value="NAD(P)-binding Rossmann-like Domain"/>
    <property type="match status" value="1"/>
</dbReference>
<feature type="domain" description="Gfo/Idh/MocA-like oxidoreductase N-terminal" evidence="1">
    <location>
        <begin position="3"/>
        <end position="121"/>
    </location>
</feature>
<organism evidence="3 4">
    <name type="scientific">Vagococcus teuberi</name>
    <dbReference type="NCBI Taxonomy" id="519472"/>
    <lineage>
        <taxon>Bacteria</taxon>
        <taxon>Bacillati</taxon>
        <taxon>Bacillota</taxon>
        <taxon>Bacilli</taxon>
        <taxon>Lactobacillales</taxon>
        <taxon>Enterococcaceae</taxon>
        <taxon>Vagococcus</taxon>
    </lineage>
</organism>
<feature type="domain" description="GFO/IDH/MocA-like oxidoreductase" evidence="2">
    <location>
        <begin position="159"/>
        <end position="234"/>
    </location>
</feature>
<dbReference type="Gene3D" id="3.30.360.10">
    <property type="entry name" value="Dihydrodipicolinate Reductase, domain 2"/>
    <property type="match status" value="1"/>
</dbReference>
<dbReference type="GO" id="GO:0000166">
    <property type="term" value="F:nucleotide binding"/>
    <property type="evidence" value="ECO:0007669"/>
    <property type="project" value="InterPro"/>
</dbReference>
<dbReference type="PANTHER" id="PTHR43054:SF1">
    <property type="entry name" value="SCYLLO-INOSITOL 2-DEHYDROGENASE (NADP(+)) IOLU"/>
    <property type="match status" value="1"/>
</dbReference>
<keyword evidence="4" id="KW-1185">Reference proteome</keyword>
<dbReference type="InterPro" id="IPR036291">
    <property type="entry name" value="NAD(P)-bd_dom_sf"/>
</dbReference>
<sequence>MLKLGVIGTNWITHAFVNAAIKSEEYELSAVYSRTKGKAEKFASKYEHPETIHIMTELSGLSESEDIDVVYIASPNSLHYEQARLLMTHGKHVIVEKPAVSTLEELEELIDLAEEKEVFFFEAARHIHEDNFQRVASFLKNREDILGANLTFMKYSSRYDALLRGEEPNIFSAKYSGGALMDLGVYLVYTAVAWFGKPNSVYYFNQKLPTGVDGLGTMIFRYDTFDVTMTVGKNADSFLPSEVYLSDSTLCLDAVNSIGSIIQKKRENNDLLEINFGTEPSEDVMLEEARAFANIMVNPMGIKQQKIYQNWVQLAKYVHGLMETMRKESDIIFAADAKEIRG</sequence>
<dbReference type="SUPFAM" id="SSF55347">
    <property type="entry name" value="Glyceraldehyde-3-phosphate dehydrogenase-like, C-terminal domain"/>
    <property type="match status" value="1"/>
</dbReference>
<protein>
    <submittedName>
        <fullName evidence="3">Oxidoreductase</fullName>
    </submittedName>
</protein>
<dbReference type="SUPFAM" id="SSF51735">
    <property type="entry name" value="NAD(P)-binding Rossmann-fold domains"/>
    <property type="match status" value="1"/>
</dbReference>
<proteinExistence type="predicted"/>
<dbReference type="KEGG" id="vte:BHY08_09235"/>
<dbReference type="InterPro" id="IPR055170">
    <property type="entry name" value="GFO_IDH_MocA-like_dom"/>
</dbReference>
<dbReference type="EMBL" id="CP017267">
    <property type="protein sequence ID" value="APB31974.1"/>
    <property type="molecule type" value="Genomic_DNA"/>
</dbReference>
<dbReference type="AlphaFoldDB" id="A0A1J0A7Q7"/>
<name>A0A1J0A7Q7_9ENTE</name>
<gene>
    <name evidence="3" type="ORF">BHY08_09235</name>
</gene>
<evidence type="ECO:0000259" key="1">
    <source>
        <dbReference type="Pfam" id="PF01408"/>
    </source>
</evidence>
<dbReference type="PANTHER" id="PTHR43054">
    <property type="match status" value="1"/>
</dbReference>
<dbReference type="Pfam" id="PF22725">
    <property type="entry name" value="GFO_IDH_MocA_C3"/>
    <property type="match status" value="1"/>
</dbReference>
<evidence type="ECO:0000313" key="3">
    <source>
        <dbReference type="EMBL" id="APB31974.1"/>
    </source>
</evidence>
<evidence type="ECO:0000313" key="4">
    <source>
        <dbReference type="Proteomes" id="UP000191200"/>
    </source>
</evidence>
<accession>A0A1J0A7Q7</accession>
<dbReference type="OrthoDB" id="9815825at2"/>
<dbReference type="Pfam" id="PF01408">
    <property type="entry name" value="GFO_IDH_MocA"/>
    <property type="match status" value="1"/>
</dbReference>
<dbReference type="STRING" id="519472.BHY08_09235"/>
<dbReference type="Proteomes" id="UP000191200">
    <property type="component" value="Chromosome"/>
</dbReference>
<dbReference type="RefSeq" id="WP_071457582.1">
    <property type="nucleotide sequence ID" value="NZ_CP017267.1"/>
</dbReference>